<evidence type="ECO:0000256" key="1">
    <source>
        <dbReference type="SAM" id="Coils"/>
    </source>
</evidence>
<gene>
    <name evidence="2" type="ORF">J2W55_004951</name>
</gene>
<comment type="caution">
    <text evidence="2">The sequence shown here is derived from an EMBL/GenBank/DDBJ whole genome shotgun (WGS) entry which is preliminary data.</text>
</comment>
<accession>A0ABU1TI97</accession>
<dbReference type="RefSeq" id="WP_310102455.1">
    <property type="nucleotide sequence ID" value="NZ_JAVDUU010000005.1"/>
</dbReference>
<dbReference type="EMBL" id="JAVDUU010000005">
    <property type="protein sequence ID" value="MDR6945083.1"/>
    <property type="molecule type" value="Genomic_DNA"/>
</dbReference>
<proteinExistence type="predicted"/>
<keyword evidence="3" id="KW-1185">Reference proteome</keyword>
<reference evidence="2 3" key="1">
    <citation type="submission" date="2023-07" db="EMBL/GenBank/DDBJ databases">
        <title>Sorghum-associated microbial communities from plants grown in Nebraska, USA.</title>
        <authorList>
            <person name="Schachtman D."/>
        </authorList>
    </citation>
    <scope>NUCLEOTIDE SEQUENCE [LARGE SCALE GENOMIC DNA]</scope>
    <source>
        <strain evidence="2 3">3262</strain>
    </source>
</reference>
<protein>
    <submittedName>
        <fullName evidence="2">Chromosome condensin MukBEF complex kleisin-like MukF subunit</fullName>
    </submittedName>
</protein>
<sequence>MIPILRHTTPYWCNKRYLWGAITINGKTYDHLGEVNDALKGIGNQIEKLNKGIREGTFSDDVLEQAEKLRSGLQKEKDRIQNILNKAKKAANGQ</sequence>
<feature type="coiled-coil region" evidence="1">
    <location>
        <begin position="63"/>
        <end position="93"/>
    </location>
</feature>
<name>A0ABU1TI97_9SPHI</name>
<organism evidence="2 3">
    <name type="scientific">Mucilaginibacter pocheonensis</name>
    <dbReference type="NCBI Taxonomy" id="398050"/>
    <lineage>
        <taxon>Bacteria</taxon>
        <taxon>Pseudomonadati</taxon>
        <taxon>Bacteroidota</taxon>
        <taxon>Sphingobacteriia</taxon>
        <taxon>Sphingobacteriales</taxon>
        <taxon>Sphingobacteriaceae</taxon>
        <taxon>Mucilaginibacter</taxon>
    </lineage>
</organism>
<dbReference type="Proteomes" id="UP001247620">
    <property type="component" value="Unassembled WGS sequence"/>
</dbReference>
<evidence type="ECO:0000313" key="3">
    <source>
        <dbReference type="Proteomes" id="UP001247620"/>
    </source>
</evidence>
<keyword evidence="1" id="KW-0175">Coiled coil</keyword>
<evidence type="ECO:0000313" key="2">
    <source>
        <dbReference type="EMBL" id="MDR6945083.1"/>
    </source>
</evidence>